<dbReference type="Gene3D" id="1.50.10.20">
    <property type="match status" value="1"/>
</dbReference>
<gene>
    <name evidence="3" type="ORF">N784_11175</name>
</gene>
<dbReference type="GO" id="GO:0005886">
    <property type="term" value="C:plasma membrane"/>
    <property type="evidence" value="ECO:0007669"/>
    <property type="project" value="TreeGrafter"/>
</dbReference>
<sequence>MTISHLYRSLTINERISENHHPKQKVDLNAAKGFWNEILEGEDPTKIDQIFKQHYNITSGFLENHFESDVEPEFLKKSDWLSQLLQQNEFFQGTSSSSIEDSEFTNMDLSFVPFYPFFEPFLKEFYYDLFHNKMKHLNVEITYSCKNDIIKHFVDLIYTVSHKTLILEINSLRLMGKLKGDSSRERYQAFNKFLQDDDYKQSLYHEYPVLFRLISTKIVNFKRFLLELFTKYKEDELLLEKKLGIDPASMMKNIHIGSGDSHKRGKTVTILEFENGKKVVYKPRSLSIDAEFQRFISWINESGSTDNKLKTTEILDLGDYGWSEFIPYQNCNTTMEVSNFYNRTGQLLGILHVMNATDFHYENIISNGEHPVLIDLESLFHHTVSSNHEATKSKVVNKSLQLINDSVLSTGLIPNSALKDQDDSNIDLSGIGNSLGNKELPFKTEVVSNQYTDEVMIEKRHGTLSPGLNTPQIKGVSLQIGDYLEDIIDGFSSIYNFFLTNKTELVSRIKSFKGKETRKIFRDTMKYGKLLNLSYHPDFMRNQVDREVLLNRLRAKQEEAINRVVDYEIEDMLEGDIPYFSSTPEGKGIMSSNHSSIDNFYYKDGLTLSLEKIARLSQEDHESQLNIIAATISAVYSETDIKLLHFKEVNHHPGNSEGLIKRAEEIAEILLDSAIKNEDEDGLELCWTSMVTKGGNENTWVYSITGPGLYDGNPGIALYFSYLWKLTGNPRYKQAAYATLNPIIKMLPDLVEPENVNLGGYLGIGGIVYSLHHLGEVLQDDGLKEAAKQNAVLFDKFIAQDKVYDLIGGSAGALMILMNLYEEYKEDWMLQISRKLVNHLIENSQPQNVGVAWVPHNDADKDPYIGFSHGNAGIIAALSRYFRYRPSDQLEEIIQNGINYENTFFNAEKGNWFSTHLDKYLLAWCHGGPGILLSRCILHESGIENDELSRDIEAAYNSGMLSKTGKNYSLCHGDMGLIDILMVAEVKMDGYKKQKVSALREQIIQEVFSNSQIQADINSVGLLNGIASIGYGLLRLASPNQVPSVLILEKPNTQ</sequence>
<dbReference type="CDD" id="cd04792">
    <property type="entry name" value="LanM-like"/>
    <property type="match status" value="1"/>
</dbReference>
<protein>
    <recommendedName>
        <fullName evidence="2">Lantibiotic biosynthesis protein dehydration domain-containing protein</fullName>
    </recommendedName>
</protein>
<comment type="caution">
    <text evidence="3">The sequence shown here is derived from an EMBL/GenBank/DDBJ whole genome shotgun (WGS) entry which is preliminary data.</text>
</comment>
<dbReference type="InterPro" id="IPR007822">
    <property type="entry name" value="LANC-like"/>
</dbReference>
<dbReference type="PIRSF" id="PIRSF037228">
    <property type="entry name" value="Lant_mod_RumM"/>
    <property type="match status" value="1"/>
</dbReference>
<organism evidence="3 4">
    <name type="scientific">Pontibacillus litoralis JSM 072002</name>
    <dbReference type="NCBI Taxonomy" id="1385512"/>
    <lineage>
        <taxon>Bacteria</taxon>
        <taxon>Bacillati</taxon>
        <taxon>Bacillota</taxon>
        <taxon>Bacilli</taxon>
        <taxon>Bacillales</taxon>
        <taxon>Bacillaceae</taxon>
        <taxon>Pontibacillus</taxon>
    </lineage>
</organism>
<reference evidence="3 4" key="1">
    <citation type="submission" date="2013-08" db="EMBL/GenBank/DDBJ databases">
        <authorList>
            <person name="Huang J."/>
            <person name="Wang G."/>
        </authorList>
    </citation>
    <scope>NUCLEOTIDE SEQUENCE [LARGE SCALE GENOMIC DNA]</scope>
    <source>
        <strain evidence="3 4">JSM 072002</strain>
    </source>
</reference>
<evidence type="ECO:0000313" key="4">
    <source>
        <dbReference type="Proteomes" id="UP000030401"/>
    </source>
</evidence>
<dbReference type="GO" id="GO:0031179">
    <property type="term" value="P:peptide modification"/>
    <property type="evidence" value="ECO:0007669"/>
    <property type="project" value="InterPro"/>
</dbReference>
<accession>A0A0A5FZ41</accession>
<dbReference type="OrthoDB" id="9148343at2"/>
<dbReference type="PANTHER" id="PTHR12736:SF7">
    <property type="entry name" value="LANC-LIKE PROTEIN 3"/>
    <property type="match status" value="1"/>
</dbReference>
<feature type="domain" description="Lantibiotic biosynthesis protein dehydration" evidence="2">
    <location>
        <begin position="207"/>
        <end position="582"/>
    </location>
</feature>
<dbReference type="Pfam" id="PF13575">
    <property type="entry name" value="DUF4135"/>
    <property type="match status" value="1"/>
</dbReference>
<evidence type="ECO:0000259" key="2">
    <source>
        <dbReference type="Pfam" id="PF13575"/>
    </source>
</evidence>
<dbReference type="eggNOG" id="COG4403">
    <property type="taxonomic scope" value="Bacteria"/>
</dbReference>
<dbReference type="Proteomes" id="UP000030401">
    <property type="component" value="Unassembled WGS sequence"/>
</dbReference>
<feature type="binding site" evidence="1">
    <location>
        <position position="971"/>
    </location>
    <ligand>
        <name>Zn(2+)</name>
        <dbReference type="ChEBI" id="CHEBI:29105"/>
    </ligand>
</feature>
<dbReference type="NCBIfam" id="TIGR03897">
    <property type="entry name" value="lanti_2_LanM"/>
    <property type="match status" value="1"/>
</dbReference>
<keyword evidence="1" id="KW-0862">Zinc</keyword>
<keyword evidence="1" id="KW-0479">Metal-binding</keyword>
<dbReference type="PRINTS" id="PR01950">
    <property type="entry name" value="LANCSUPER"/>
</dbReference>
<dbReference type="InterPro" id="IPR025410">
    <property type="entry name" value="Lant_dehyd"/>
</dbReference>
<name>A0A0A5FZ41_9BACI</name>
<dbReference type="GO" id="GO:0046872">
    <property type="term" value="F:metal ion binding"/>
    <property type="evidence" value="ECO:0007669"/>
    <property type="project" value="UniProtKB-KW"/>
</dbReference>
<dbReference type="Pfam" id="PF05147">
    <property type="entry name" value="LANC_like"/>
    <property type="match status" value="1"/>
</dbReference>
<feature type="binding site" evidence="1">
    <location>
        <position position="925"/>
    </location>
    <ligand>
        <name>Zn(2+)</name>
        <dbReference type="ChEBI" id="CHEBI:29105"/>
    </ligand>
</feature>
<proteinExistence type="predicted"/>
<keyword evidence="4" id="KW-1185">Reference proteome</keyword>
<dbReference type="SMART" id="SM01260">
    <property type="entry name" value="LANC_like"/>
    <property type="match status" value="1"/>
</dbReference>
<dbReference type="AlphaFoldDB" id="A0A0A5FZ41"/>
<dbReference type="SUPFAM" id="SSF158745">
    <property type="entry name" value="LanC-like"/>
    <property type="match status" value="1"/>
</dbReference>
<feature type="binding site" evidence="1">
    <location>
        <position position="972"/>
    </location>
    <ligand>
        <name>Zn(2+)</name>
        <dbReference type="ChEBI" id="CHEBI:29105"/>
    </ligand>
</feature>
<dbReference type="RefSeq" id="WP_036835792.1">
    <property type="nucleotide sequence ID" value="NZ_AVPG01000027.1"/>
</dbReference>
<dbReference type="PANTHER" id="PTHR12736">
    <property type="entry name" value="LANC-LIKE PROTEIN"/>
    <property type="match status" value="1"/>
</dbReference>
<dbReference type="EMBL" id="AVPG01000027">
    <property type="protein sequence ID" value="KGX85049.1"/>
    <property type="molecule type" value="Genomic_DNA"/>
</dbReference>
<evidence type="ECO:0000256" key="1">
    <source>
        <dbReference type="PIRSR" id="PIRSR607822-1"/>
    </source>
</evidence>
<dbReference type="InterPro" id="IPR017146">
    <property type="entry name" value="Lanti_2_LanM"/>
</dbReference>
<evidence type="ECO:0000313" key="3">
    <source>
        <dbReference type="EMBL" id="KGX85049.1"/>
    </source>
</evidence>
<dbReference type="STRING" id="1385512.N784_11175"/>